<organism evidence="2">
    <name type="scientific">Triticum aestivum</name>
    <name type="common">Wheat</name>
    <dbReference type="NCBI Taxonomy" id="4565"/>
    <lineage>
        <taxon>Eukaryota</taxon>
        <taxon>Viridiplantae</taxon>
        <taxon>Streptophyta</taxon>
        <taxon>Embryophyta</taxon>
        <taxon>Tracheophyta</taxon>
        <taxon>Spermatophyta</taxon>
        <taxon>Magnoliopsida</taxon>
        <taxon>Liliopsida</taxon>
        <taxon>Poales</taxon>
        <taxon>Poaceae</taxon>
        <taxon>BOP clade</taxon>
        <taxon>Pooideae</taxon>
        <taxon>Triticodae</taxon>
        <taxon>Triticeae</taxon>
        <taxon>Triticinae</taxon>
        <taxon>Triticum</taxon>
    </lineage>
</organism>
<reference evidence="2" key="1">
    <citation type="submission" date="2018-08" db="EMBL/GenBank/DDBJ databases">
        <authorList>
            <person name="Rossello M."/>
        </authorList>
    </citation>
    <scope>NUCLEOTIDE SEQUENCE [LARGE SCALE GENOMIC DNA]</scope>
    <source>
        <strain evidence="2">cv. Chinese Spring</strain>
    </source>
</reference>
<dbReference type="Pfam" id="PF07714">
    <property type="entry name" value="PK_Tyr_Ser-Thr"/>
    <property type="match status" value="1"/>
</dbReference>
<proteinExistence type="predicted"/>
<feature type="domain" description="Protein kinase" evidence="1">
    <location>
        <begin position="11"/>
        <end position="291"/>
    </location>
</feature>
<reference evidence="2" key="2">
    <citation type="submission" date="2018-10" db="UniProtKB">
        <authorList>
            <consortium name="EnsemblPlants"/>
        </authorList>
    </citation>
    <scope>IDENTIFICATION</scope>
</reference>
<sequence>MASREIDLAKLDIHHRESPGSFGSFCSATYNGRQVLAKVLEWGEDGFMTEAEISTQSEAFRKEVAVWKELKHRSVARFIGASMDTTDRSIPADSGESSAPRDLPERACCVVFEYLYLGSLRRYLYAHRARKIGYKIVVEFALDLANGLSYLHSKNIVHRNVKPESMLLGTEEAVVKIADFGFACVQAKNPEDMTGALGYMAPEVIEGKPYDRKSDVYSFGICLWGIYCCDMPYYPDMSSVEVSFAVVHNNLRPKIPRCCLTRLANIMKRCWDADPDKRPEMKEVVHLLEDLDTTKGGGMIPEGTNPGCFCFFRPRRVGP</sequence>
<dbReference type="PRINTS" id="PR00109">
    <property type="entry name" value="TYRKINASE"/>
</dbReference>
<dbReference type="Gene3D" id="3.30.200.20">
    <property type="entry name" value="Phosphorylase Kinase, domain 1"/>
    <property type="match status" value="1"/>
</dbReference>
<dbReference type="Gramene" id="TraesCAD_scaffold_031664_01G000500.1">
    <property type="protein sequence ID" value="TraesCAD_scaffold_031664_01G000500.1"/>
    <property type="gene ID" value="TraesCAD_scaffold_031664_01G000500"/>
</dbReference>
<dbReference type="STRING" id="4565.A0A3B6B3F6"/>
<dbReference type="Gramene" id="TraesCLE_scaffold_025826_01G000200.1">
    <property type="protein sequence ID" value="TraesCLE_scaffold_025826_01G000200.1"/>
    <property type="gene ID" value="TraesCLE_scaffold_025826_01G000200"/>
</dbReference>
<dbReference type="Gramene" id="TraesCS2A03G1025200.1">
    <property type="protein sequence ID" value="TraesCS2A03G1025200.1.CDS"/>
    <property type="gene ID" value="TraesCS2A03G1025200"/>
</dbReference>
<dbReference type="Gramene" id="TraesCS2A02G430200.1">
    <property type="protein sequence ID" value="TraesCS2A02G430200.1"/>
    <property type="gene ID" value="TraesCS2A02G430200"/>
</dbReference>
<dbReference type="Proteomes" id="UP000019116">
    <property type="component" value="Chromosome 2A"/>
</dbReference>
<dbReference type="InterPro" id="IPR001245">
    <property type="entry name" value="Ser-Thr/Tyr_kinase_cat_dom"/>
</dbReference>
<evidence type="ECO:0000313" key="3">
    <source>
        <dbReference type="Proteomes" id="UP000019116"/>
    </source>
</evidence>
<protein>
    <recommendedName>
        <fullName evidence="1">Protein kinase domain-containing protein</fullName>
    </recommendedName>
</protein>
<dbReference type="Gene3D" id="1.10.510.10">
    <property type="entry name" value="Transferase(Phosphotransferase) domain 1"/>
    <property type="match status" value="1"/>
</dbReference>
<dbReference type="InterPro" id="IPR011009">
    <property type="entry name" value="Kinase-like_dom_sf"/>
</dbReference>
<dbReference type="AlphaFoldDB" id="A0A3B6B3F6"/>
<name>A0A3B6B3F6_WHEAT</name>
<dbReference type="PANTHER" id="PTHR44329">
    <property type="entry name" value="SERINE/THREONINE-PROTEIN KINASE TNNI3K-RELATED"/>
    <property type="match status" value="1"/>
</dbReference>
<dbReference type="PROSITE" id="PS50011">
    <property type="entry name" value="PROTEIN_KINASE_DOM"/>
    <property type="match status" value="1"/>
</dbReference>
<dbReference type="EnsemblPlants" id="TraesCS2A02G430200.1">
    <property type="protein sequence ID" value="TraesCS2A02G430200.1"/>
    <property type="gene ID" value="TraesCS2A02G430200"/>
</dbReference>
<dbReference type="Gramene" id="TraesWEE_scaffold_025845_01G000200.1">
    <property type="protein sequence ID" value="TraesWEE_scaffold_025845_01G000200.1"/>
    <property type="gene ID" value="TraesWEE_scaffold_025845_01G000200"/>
</dbReference>
<dbReference type="SUPFAM" id="SSF56112">
    <property type="entry name" value="Protein kinase-like (PK-like)"/>
    <property type="match status" value="1"/>
</dbReference>
<dbReference type="PANTHER" id="PTHR44329:SF287">
    <property type="entry name" value="OS12G0605900 PROTEIN"/>
    <property type="match status" value="1"/>
</dbReference>
<accession>A0A3B6B3F6</accession>
<dbReference type="SMR" id="A0A3B6B3F6"/>
<dbReference type="GO" id="GO:0007165">
    <property type="term" value="P:signal transduction"/>
    <property type="evidence" value="ECO:0000318"/>
    <property type="project" value="GO_Central"/>
</dbReference>
<dbReference type="GO" id="GO:0005524">
    <property type="term" value="F:ATP binding"/>
    <property type="evidence" value="ECO:0007669"/>
    <property type="project" value="InterPro"/>
</dbReference>
<dbReference type="Gramene" id="TraesROB_scaffold_013806_01G000200.1">
    <property type="protein sequence ID" value="TraesROB_scaffold_013806_01G000200.1"/>
    <property type="gene ID" value="TraesROB_scaffold_013806_01G000200"/>
</dbReference>
<dbReference type="InterPro" id="IPR051681">
    <property type="entry name" value="Ser/Thr_Kinases-Pseudokinases"/>
</dbReference>
<dbReference type="Gramene" id="TraesRN2A0101008100.1">
    <property type="protein sequence ID" value="TraesRN2A0101008100.1"/>
    <property type="gene ID" value="TraesRN2A0101008100"/>
</dbReference>
<evidence type="ECO:0000313" key="2">
    <source>
        <dbReference type="EnsemblPlants" id="TraesCS2A02G430200.1"/>
    </source>
</evidence>
<dbReference type="GO" id="GO:0004674">
    <property type="term" value="F:protein serine/threonine kinase activity"/>
    <property type="evidence" value="ECO:0000318"/>
    <property type="project" value="GO_Central"/>
</dbReference>
<dbReference type="PIRSF" id="PIRSF000654">
    <property type="entry name" value="Integrin-linked_kinase"/>
    <property type="match status" value="1"/>
</dbReference>
<evidence type="ECO:0000259" key="1">
    <source>
        <dbReference type="PROSITE" id="PS50011"/>
    </source>
</evidence>
<keyword evidence="3" id="KW-1185">Reference proteome</keyword>
<dbReference type="CDD" id="cd13999">
    <property type="entry name" value="STKc_MAP3K-like"/>
    <property type="match status" value="1"/>
</dbReference>
<dbReference type="InterPro" id="IPR000719">
    <property type="entry name" value="Prot_kinase_dom"/>
</dbReference>